<dbReference type="STRING" id="246404.A0A507FRN5"/>
<comment type="subcellular location">
    <subcellularLocation>
        <location evidence="1">Membrane</location>
        <topology evidence="1">Multi-pass membrane protein</topology>
    </subcellularLocation>
</comment>
<dbReference type="InterPro" id="IPR007371">
    <property type="entry name" value="TPK_catalytic"/>
</dbReference>
<dbReference type="Gene3D" id="1.20.1540.10">
    <property type="entry name" value="Rhomboid-like"/>
    <property type="match status" value="1"/>
</dbReference>
<gene>
    <name evidence="13" type="primary">THI80</name>
    <name evidence="13" type="ORF">CcCBS67573_g00791</name>
</gene>
<evidence type="ECO:0000256" key="5">
    <source>
        <dbReference type="ARBA" id="ARBA00022777"/>
    </source>
</evidence>
<dbReference type="EMBL" id="QEAP01000012">
    <property type="protein sequence ID" value="TPX77906.1"/>
    <property type="molecule type" value="Genomic_DNA"/>
</dbReference>
<dbReference type="InterPro" id="IPR007373">
    <property type="entry name" value="Thiamin_PyroPKinase_B1-bd"/>
</dbReference>
<dbReference type="Pfam" id="PF04265">
    <property type="entry name" value="TPK_B1_binding"/>
    <property type="match status" value="1"/>
</dbReference>
<dbReference type="Pfam" id="PF04263">
    <property type="entry name" value="TPK_catalytic"/>
    <property type="match status" value="1"/>
</dbReference>
<dbReference type="InterPro" id="IPR035952">
    <property type="entry name" value="Rhomboid-like_sf"/>
</dbReference>
<keyword evidence="3 10" id="KW-0812">Transmembrane</keyword>
<protein>
    <submittedName>
        <fullName evidence="13">Thiamine diphosphokinase</fullName>
    </submittedName>
</protein>
<evidence type="ECO:0000256" key="1">
    <source>
        <dbReference type="ARBA" id="ARBA00004141"/>
    </source>
</evidence>
<reference evidence="13 14" key="1">
    <citation type="journal article" date="2019" name="Sci. Rep.">
        <title>Comparative genomics of chytrid fungi reveal insights into the obligate biotrophic and pathogenic lifestyle of Synchytrium endobioticum.</title>
        <authorList>
            <person name="van de Vossenberg B.T.L.H."/>
            <person name="Warris S."/>
            <person name="Nguyen H.D.T."/>
            <person name="van Gent-Pelzer M.P.E."/>
            <person name="Joly D.L."/>
            <person name="van de Geest H.C."/>
            <person name="Bonants P.J.M."/>
            <person name="Smith D.S."/>
            <person name="Levesque C.A."/>
            <person name="van der Lee T.A.J."/>
        </authorList>
    </citation>
    <scope>NUCLEOTIDE SEQUENCE [LARGE SCALE GENOMIC DNA]</scope>
    <source>
        <strain evidence="13 14">CBS 675.73</strain>
    </source>
</reference>
<evidence type="ECO:0000259" key="11">
    <source>
        <dbReference type="Pfam" id="PF04263"/>
    </source>
</evidence>
<dbReference type="GO" id="GO:0005524">
    <property type="term" value="F:ATP binding"/>
    <property type="evidence" value="ECO:0007669"/>
    <property type="project" value="UniProtKB-KW"/>
</dbReference>
<keyword evidence="4" id="KW-0547">Nucleotide-binding</keyword>
<evidence type="ECO:0000313" key="14">
    <source>
        <dbReference type="Proteomes" id="UP000320333"/>
    </source>
</evidence>
<keyword evidence="14" id="KW-1185">Reference proteome</keyword>
<dbReference type="SUPFAM" id="SSF63862">
    <property type="entry name" value="Thiamin pyrophosphokinase, substrate-binding domain"/>
    <property type="match status" value="1"/>
</dbReference>
<keyword evidence="2" id="KW-0808">Transferase</keyword>
<organism evidence="13 14">
    <name type="scientific">Chytriomyces confervae</name>
    <dbReference type="NCBI Taxonomy" id="246404"/>
    <lineage>
        <taxon>Eukaryota</taxon>
        <taxon>Fungi</taxon>
        <taxon>Fungi incertae sedis</taxon>
        <taxon>Chytridiomycota</taxon>
        <taxon>Chytridiomycota incertae sedis</taxon>
        <taxon>Chytridiomycetes</taxon>
        <taxon>Chytridiales</taxon>
        <taxon>Chytriomycetaceae</taxon>
        <taxon>Chytriomyces</taxon>
    </lineage>
</organism>
<dbReference type="Gene3D" id="2.60.120.320">
    <property type="entry name" value="Thiamin pyrophosphokinase, thiamin-binding domain"/>
    <property type="match status" value="1"/>
</dbReference>
<evidence type="ECO:0000256" key="8">
    <source>
        <dbReference type="ARBA" id="ARBA00023136"/>
    </source>
</evidence>
<evidence type="ECO:0000313" key="13">
    <source>
        <dbReference type="EMBL" id="TPX77906.1"/>
    </source>
</evidence>
<keyword evidence="8 10" id="KW-0472">Membrane</keyword>
<feature type="domain" description="Thiamin pyrophosphokinase thiamin-binding" evidence="12">
    <location>
        <begin position="193"/>
        <end position="264"/>
    </location>
</feature>
<dbReference type="NCBIfam" id="TIGR01378">
    <property type="entry name" value="thi_PPkinase"/>
    <property type="match status" value="1"/>
</dbReference>
<keyword evidence="5 13" id="KW-0418">Kinase</keyword>
<dbReference type="SUPFAM" id="SSF63999">
    <property type="entry name" value="Thiamin pyrophosphokinase, catalytic domain"/>
    <property type="match status" value="1"/>
</dbReference>
<dbReference type="InterPro" id="IPR036371">
    <property type="entry name" value="TPK_B1-bd_sf"/>
</dbReference>
<feature type="transmembrane region" description="Helical" evidence="10">
    <location>
        <begin position="484"/>
        <end position="509"/>
    </location>
</feature>
<evidence type="ECO:0000256" key="3">
    <source>
        <dbReference type="ARBA" id="ARBA00022692"/>
    </source>
</evidence>
<evidence type="ECO:0000256" key="4">
    <source>
        <dbReference type="ARBA" id="ARBA00022741"/>
    </source>
</evidence>
<dbReference type="GO" id="GO:0006772">
    <property type="term" value="P:thiamine metabolic process"/>
    <property type="evidence" value="ECO:0007669"/>
    <property type="project" value="InterPro"/>
</dbReference>
<dbReference type="GO" id="GO:0016301">
    <property type="term" value="F:kinase activity"/>
    <property type="evidence" value="ECO:0007669"/>
    <property type="project" value="UniProtKB-KW"/>
</dbReference>
<dbReference type="SUPFAM" id="SSF144091">
    <property type="entry name" value="Rhomboid-like"/>
    <property type="match status" value="1"/>
</dbReference>
<dbReference type="OrthoDB" id="25149at2759"/>
<keyword evidence="6" id="KW-0067">ATP-binding</keyword>
<keyword evidence="7 10" id="KW-1133">Transmembrane helix</keyword>
<dbReference type="CDD" id="cd07995">
    <property type="entry name" value="TPK"/>
    <property type="match status" value="1"/>
</dbReference>
<dbReference type="GO" id="GO:0016020">
    <property type="term" value="C:membrane"/>
    <property type="evidence" value="ECO:0007669"/>
    <property type="project" value="UniProtKB-SubCell"/>
</dbReference>
<comment type="caution">
    <text evidence="13">The sequence shown here is derived from an EMBL/GenBank/DDBJ whole genome shotgun (WGS) entry which is preliminary data.</text>
</comment>
<evidence type="ECO:0000256" key="2">
    <source>
        <dbReference type="ARBA" id="ARBA00022679"/>
    </source>
</evidence>
<sequence length="571" mass="62920">MPNHQQTWSVGSWLSPVSSGPESSPATTPHALVILNQPVCSAKYLEAIWKRAALKLCADGGANRLYDSLATDDMRLKFLPQMIKGDLDSLRSDVREFYESHGVPVILDQDLYSTDFGKCVAEIERIESESNGSVYHDIIAFGALGGRFDQTMASIHMAYKYGKQEKAQGKIKMRQIYLASNESVAVLLMPEYRHRIICDTKIEGPTCGLIPVGGTVKANTTGLMWNLDHDMPLSFGELLSTSNWFAPGKEEEKEIDIQVDAPLVWTVENSWRLGLDSPPLSPSFVNKSMLLRIGVTDSLQDMRIISPAYTLLTHMFHHQDFSHWFSNMYALVMITAAQKTPNSLAAFVNSSFVFFGGGISGVFAHIIYATIHKRRQDARNQSQRPILNSISDASNSLVESLNYALRSVTGNNEININLASLNPFKERTIILCGASAGVYALMGAEFVHLGIQLYTELKQLVRLNRRPYLDTAATYERKRIQNRIVSILSVAIGHLVTIASQVIAVSGLLANEGAVMKSAGDGYAIVPGSNANAQNQGLWQIEESVGYAAHVGGFLFGMAVELIREKLISQK</sequence>
<dbReference type="AlphaFoldDB" id="A0A507FRN5"/>
<evidence type="ECO:0000256" key="9">
    <source>
        <dbReference type="SAM" id="MobiDB-lite"/>
    </source>
</evidence>
<evidence type="ECO:0000256" key="7">
    <source>
        <dbReference type="ARBA" id="ARBA00022989"/>
    </source>
</evidence>
<dbReference type="Gene3D" id="3.40.50.10240">
    <property type="entry name" value="Thiamin pyrophosphokinase, catalytic domain"/>
    <property type="match status" value="1"/>
</dbReference>
<name>A0A507FRN5_9FUNG</name>
<dbReference type="GO" id="GO:0004788">
    <property type="term" value="F:thiamine diphosphokinase activity"/>
    <property type="evidence" value="ECO:0007669"/>
    <property type="project" value="InterPro"/>
</dbReference>
<dbReference type="GO" id="GO:0009229">
    <property type="term" value="P:thiamine diphosphate biosynthetic process"/>
    <property type="evidence" value="ECO:0007669"/>
    <property type="project" value="InterPro"/>
</dbReference>
<dbReference type="InterPro" id="IPR036759">
    <property type="entry name" value="TPK_catalytic_sf"/>
</dbReference>
<dbReference type="FunFam" id="2.60.120.320:FF:000001">
    <property type="entry name" value="Thiamine pyrophosphokinase"/>
    <property type="match status" value="1"/>
</dbReference>
<feature type="domain" description="Thiamin pyrophosphokinase catalytic" evidence="11">
    <location>
        <begin position="46"/>
        <end position="165"/>
    </location>
</feature>
<dbReference type="GO" id="GO:0030975">
    <property type="term" value="F:thiamine binding"/>
    <property type="evidence" value="ECO:0007669"/>
    <property type="project" value="InterPro"/>
</dbReference>
<dbReference type="PANTHER" id="PTHR13622">
    <property type="entry name" value="THIAMIN PYROPHOSPHOKINASE"/>
    <property type="match status" value="1"/>
</dbReference>
<feature type="transmembrane region" description="Helical" evidence="10">
    <location>
        <begin position="352"/>
        <end position="371"/>
    </location>
</feature>
<evidence type="ECO:0000256" key="6">
    <source>
        <dbReference type="ARBA" id="ARBA00022840"/>
    </source>
</evidence>
<accession>A0A507FRN5</accession>
<evidence type="ECO:0000256" key="10">
    <source>
        <dbReference type="SAM" id="Phobius"/>
    </source>
</evidence>
<evidence type="ECO:0000259" key="12">
    <source>
        <dbReference type="Pfam" id="PF04265"/>
    </source>
</evidence>
<feature type="region of interest" description="Disordered" evidence="9">
    <location>
        <begin position="1"/>
        <end position="27"/>
    </location>
</feature>
<dbReference type="PANTHER" id="PTHR13622:SF8">
    <property type="entry name" value="THIAMIN PYROPHOSPHOKINASE 1"/>
    <property type="match status" value="1"/>
</dbReference>
<dbReference type="Proteomes" id="UP000320333">
    <property type="component" value="Unassembled WGS sequence"/>
</dbReference>
<dbReference type="InterPro" id="IPR006282">
    <property type="entry name" value="Thi_PPkinase"/>
</dbReference>
<proteinExistence type="predicted"/>